<dbReference type="STRING" id="1432141.A0A015JXE6"/>
<evidence type="ECO:0000256" key="3">
    <source>
        <dbReference type="ARBA" id="ARBA00008370"/>
    </source>
</evidence>
<evidence type="ECO:0000256" key="12">
    <source>
        <dbReference type="SAM" id="Phobius"/>
    </source>
</evidence>
<keyword evidence="14" id="KW-1185">Reference proteome</keyword>
<comment type="function">
    <text evidence="1">Required for the assembly of the mitochondrial respiratory chain complex IV (CIV), also known as cytochrome c oxidase. May participate in merging the COX1 and COX2 assembly lines.</text>
</comment>
<keyword evidence="10 12" id="KW-0472">Membrane</keyword>
<evidence type="ECO:0000256" key="8">
    <source>
        <dbReference type="ARBA" id="ARBA00022989"/>
    </source>
</evidence>
<keyword evidence="9" id="KW-0496">Mitochondrion</keyword>
<evidence type="ECO:0000313" key="13">
    <source>
        <dbReference type="EMBL" id="EXX72025.1"/>
    </source>
</evidence>
<evidence type="ECO:0000256" key="5">
    <source>
        <dbReference type="ARBA" id="ARBA00019222"/>
    </source>
</evidence>
<dbReference type="OMA" id="VNMKDEY"/>
<name>A0A015JXE6_RHIIW</name>
<keyword evidence="8 12" id="KW-1133">Transmembrane helix</keyword>
<evidence type="ECO:0000256" key="1">
    <source>
        <dbReference type="ARBA" id="ARBA00002490"/>
    </source>
</evidence>
<keyword evidence="6 12" id="KW-0812">Transmembrane</keyword>
<evidence type="ECO:0000256" key="10">
    <source>
        <dbReference type="ARBA" id="ARBA00023136"/>
    </source>
</evidence>
<dbReference type="EMBL" id="JEMT01015806">
    <property type="protein sequence ID" value="EXX72025.1"/>
    <property type="molecule type" value="Genomic_DNA"/>
</dbReference>
<dbReference type="PANTHER" id="PTHR17130:SF14">
    <property type="entry name" value="CYTOCHROME C OXIDASE ASSEMBLY PROTEIN COX16 HOMOLOG, MITOCHONDRIAL"/>
    <property type="match status" value="1"/>
</dbReference>
<feature type="transmembrane region" description="Helical" evidence="12">
    <location>
        <begin position="23"/>
        <end position="44"/>
    </location>
</feature>
<dbReference type="InterPro" id="IPR020164">
    <property type="entry name" value="Cyt_c_Oxase_assmbl_COX16"/>
</dbReference>
<accession>A0A015JXE6</accession>
<comment type="similarity">
    <text evidence="3">Belongs to the COX16 family.</text>
</comment>
<dbReference type="AlphaFoldDB" id="A0A015JXE6"/>
<evidence type="ECO:0000256" key="6">
    <source>
        <dbReference type="ARBA" id="ARBA00022692"/>
    </source>
</evidence>
<dbReference type="GO" id="GO:0033617">
    <property type="term" value="P:mitochondrial respiratory chain complex IV assembly"/>
    <property type="evidence" value="ECO:0007669"/>
    <property type="project" value="TreeGrafter"/>
</dbReference>
<dbReference type="Proteomes" id="UP000022910">
    <property type="component" value="Unassembled WGS sequence"/>
</dbReference>
<reference evidence="13 14" key="1">
    <citation type="submission" date="2014-02" db="EMBL/GenBank/DDBJ databases">
        <title>Single nucleus genome sequencing reveals high similarity among nuclei of an endomycorrhizal fungus.</title>
        <authorList>
            <person name="Lin K."/>
            <person name="Geurts R."/>
            <person name="Zhang Z."/>
            <person name="Limpens E."/>
            <person name="Saunders D.G."/>
            <person name="Mu D."/>
            <person name="Pang E."/>
            <person name="Cao H."/>
            <person name="Cha H."/>
            <person name="Lin T."/>
            <person name="Zhou Q."/>
            <person name="Shang Y."/>
            <person name="Li Y."/>
            <person name="Ivanov S."/>
            <person name="Sharma T."/>
            <person name="Velzen R.V."/>
            <person name="Ruijter N.D."/>
            <person name="Aanen D.K."/>
            <person name="Win J."/>
            <person name="Kamoun S."/>
            <person name="Bisseling T."/>
            <person name="Huang S."/>
        </authorList>
    </citation>
    <scope>NUCLEOTIDE SEQUENCE [LARGE SCALE GENOMIC DNA]</scope>
    <source>
        <strain evidence="14">DAOM197198w</strain>
    </source>
</reference>
<dbReference type="GO" id="GO:0005743">
    <property type="term" value="C:mitochondrial inner membrane"/>
    <property type="evidence" value="ECO:0007669"/>
    <property type="project" value="UniProtKB-SubCell"/>
</dbReference>
<comment type="subcellular location">
    <subcellularLocation>
        <location evidence="2">Mitochondrion inner membrane</location>
        <topology evidence="2">Single-pass membrane protein</topology>
    </subcellularLocation>
</comment>
<dbReference type="OrthoDB" id="5516033at2759"/>
<dbReference type="HOGENOM" id="CLU_131611_2_0_1"/>
<evidence type="ECO:0000256" key="7">
    <source>
        <dbReference type="ARBA" id="ARBA00022792"/>
    </source>
</evidence>
<proteinExistence type="inferred from homology"/>
<protein>
    <recommendedName>
        <fullName evidence="4">Cytochrome c oxidase assembly protein COX16, mitochondrial</fullName>
    </recommendedName>
    <alternativeName>
        <fullName evidence="5">Cytochrome c oxidase assembly protein cox16, mitochondrial</fullName>
    </alternativeName>
</protein>
<keyword evidence="7" id="KW-0999">Mitochondrion inner membrane</keyword>
<keyword evidence="11" id="KW-0175">Coiled coil</keyword>
<comment type="caution">
    <text evidence="13">The sequence shown here is derived from an EMBL/GenBank/DDBJ whole genome shotgun (WGS) entry which is preliminary data.</text>
</comment>
<evidence type="ECO:0000313" key="14">
    <source>
        <dbReference type="Proteomes" id="UP000022910"/>
    </source>
</evidence>
<evidence type="ECO:0000256" key="9">
    <source>
        <dbReference type="ARBA" id="ARBA00023128"/>
    </source>
</evidence>
<evidence type="ECO:0000256" key="11">
    <source>
        <dbReference type="SAM" id="Coils"/>
    </source>
</evidence>
<dbReference type="Pfam" id="PF14138">
    <property type="entry name" value="COX16"/>
    <property type="match status" value="1"/>
</dbReference>
<gene>
    <name evidence="13" type="ORF">RirG_073180</name>
</gene>
<evidence type="ECO:0000256" key="4">
    <source>
        <dbReference type="ARBA" id="ARBA00015368"/>
    </source>
</evidence>
<organism evidence="13 14">
    <name type="scientific">Rhizophagus irregularis (strain DAOM 197198w)</name>
    <name type="common">Glomus intraradices</name>
    <dbReference type="NCBI Taxonomy" id="1432141"/>
    <lineage>
        <taxon>Eukaryota</taxon>
        <taxon>Fungi</taxon>
        <taxon>Fungi incertae sedis</taxon>
        <taxon>Mucoromycota</taxon>
        <taxon>Glomeromycotina</taxon>
        <taxon>Glomeromycetes</taxon>
        <taxon>Glomerales</taxon>
        <taxon>Glomeraceae</taxon>
        <taxon>Rhizophagus</taxon>
    </lineage>
</organism>
<sequence>MQTFARKRLNQPPIYRAIKRHPFIYFGLPLIVPIVCGSFALSYLTQTRYDLYENKNKRVDKEEKLQMNKDRRLINLKNEYERLQATHEELDDWEIKRVERRDGEFDGILR</sequence>
<evidence type="ECO:0000256" key="2">
    <source>
        <dbReference type="ARBA" id="ARBA00004434"/>
    </source>
</evidence>
<feature type="coiled-coil region" evidence="11">
    <location>
        <begin position="66"/>
        <end position="96"/>
    </location>
</feature>
<dbReference type="PANTHER" id="PTHR17130">
    <property type="entry name" value="MITOCHONDRIAL OUTER MEMBRANE PROTEIN 25"/>
    <property type="match status" value="1"/>
</dbReference>